<name>A0ABS3NAL7_9BACI</name>
<evidence type="ECO:0000256" key="8">
    <source>
        <dbReference type="PROSITE-ProRule" id="PRU00169"/>
    </source>
</evidence>
<dbReference type="SMART" id="SM00342">
    <property type="entry name" value="HTH_ARAC"/>
    <property type="match status" value="1"/>
</dbReference>
<gene>
    <name evidence="11" type="ORF">I7822_26810</name>
</gene>
<dbReference type="PROSITE" id="PS50110">
    <property type="entry name" value="RESPONSE_REGULATORY"/>
    <property type="match status" value="1"/>
</dbReference>
<dbReference type="InterPro" id="IPR018060">
    <property type="entry name" value="HTH_AraC"/>
</dbReference>
<dbReference type="Proteomes" id="UP000663981">
    <property type="component" value="Unassembled WGS sequence"/>
</dbReference>
<evidence type="ECO:0000256" key="3">
    <source>
        <dbReference type="ARBA" id="ARBA00022553"/>
    </source>
</evidence>
<evidence type="ECO:0000259" key="10">
    <source>
        <dbReference type="PROSITE" id="PS50110"/>
    </source>
</evidence>
<dbReference type="SMART" id="SM00448">
    <property type="entry name" value="REC"/>
    <property type="match status" value="1"/>
</dbReference>
<dbReference type="InterPro" id="IPR011006">
    <property type="entry name" value="CheY-like_superfamily"/>
</dbReference>
<evidence type="ECO:0000259" key="9">
    <source>
        <dbReference type="PROSITE" id="PS01124"/>
    </source>
</evidence>
<keyword evidence="5" id="KW-0805">Transcription regulation</keyword>
<dbReference type="SUPFAM" id="SSF46689">
    <property type="entry name" value="Homeodomain-like"/>
    <property type="match status" value="2"/>
</dbReference>
<keyword evidence="4" id="KW-0902">Two-component regulatory system</keyword>
<dbReference type="Gene3D" id="3.40.50.2300">
    <property type="match status" value="1"/>
</dbReference>
<dbReference type="Pfam" id="PF12833">
    <property type="entry name" value="HTH_18"/>
    <property type="match status" value="1"/>
</dbReference>
<dbReference type="InterPro" id="IPR051552">
    <property type="entry name" value="HptR"/>
</dbReference>
<dbReference type="PROSITE" id="PS01124">
    <property type="entry name" value="HTH_ARAC_FAMILY_2"/>
    <property type="match status" value="1"/>
</dbReference>
<dbReference type="SUPFAM" id="SSF52172">
    <property type="entry name" value="CheY-like"/>
    <property type="match status" value="1"/>
</dbReference>
<evidence type="ECO:0000256" key="7">
    <source>
        <dbReference type="ARBA" id="ARBA00023163"/>
    </source>
</evidence>
<dbReference type="InterPro" id="IPR009057">
    <property type="entry name" value="Homeodomain-like_sf"/>
</dbReference>
<proteinExistence type="predicted"/>
<keyword evidence="12" id="KW-1185">Reference proteome</keyword>
<keyword evidence="2" id="KW-0963">Cytoplasm</keyword>
<evidence type="ECO:0000256" key="5">
    <source>
        <dbReference type="ARBA" id="ARBA00023015"/>
    </source>
</evidence>
<keyword evidence="7" id="KW-0804">Transcription</keyword>
<keyword evidence="3 8" id="KW-0597">Phosphoprotein</keyword>
<protein>
    <submittedName>
        <fullName evidence="11">Response regulator</fullName>
    </submittedName>
</protein>
<dbReference type="InterPro" id="IPR001789">
    <property type="entry name" value="Sig_transdc_resp-reg_receiver"/>
</dbReference>
<evidence type="ECO:0000256" key="2">
    <source>
        <dbReference type="ARBA" id="ARBA00022490"/>
    </source>
</evidence>
<feature type="domain" description="HTH araC/xylS-type" evidence="9">
    <location>
        <begin position="404"/>
        <end position="502"/>
    </location>
</feature>
<dbReference type="EMBL" id="JAGDEL010000033">
    <property type="protein sequence ID" value="MBO1515233.1"/>
    <property type="molecule type" value="Genomic_DNA"/>
</dbReference>
<evidence type="ECO:0000256" key="6">
    <source>
        <dbReference type="ARBA" id="ARBA00023125"/>
    </source>
</evidence>
<sequence>MKLKLLIVDDEPIICQGLKMTVPWDEFCVEVVGEAYDGEEALSILEETHVDIIITDVNMPVMDGLELAEKVANRFQHIRMIIISGFDEFEYAKRAIRLGVSDYLLKPVDIDELMNLVKVIQKEMEKERDKASIFSMKQLLSSIVMGQEVDIKVNLKDNNFNGYQFLCSEIDHYDSTIMQVNEDDRKLLKQRWKSKISEELRMKGLMSVSLFLDENRLLTCCKRMNDLSDFNELFHEVVERVSNQIGFSISGCYSSIEKEPNDILKSYQLVTEGIEIVHCIAEKVYHAKKLPTHITDLEIARFEKRLSQMLSDEHPEIQKIIDDLFAHFEKNQMCLLNDVVNVLKKLEKKLFTNLPEYQYVRFSENVNLTIYNSYKAIKSLFMKDIEDYIRFQSTTQGGQHWLIMKAVNYIKENYASDLKASEVANVINVSPNYFSQLIKQETGTHFNDFLHDVRLNQAKVLLKETPFRVFEIAEMVGYKDYKYFVHIFKKSTTITPTKYRKIVTDFNGES</sequence>
<comment type="subcellular location">
    <subcellularLocation>
        <location evidence="1">Cytoplasm</location>
    </subcellularLocation>
</comment>
<dbReference type="CDD" id="cd17536">
    <property type="entry name" value="REC_YesN-like"/>
    <property type="match status" value="1"/>
</dbReference>
<evidence type="ECO:0000313" key="12">
    <source>
        <dbReference type="Proteomes" id="UP000663981"/>
    </source>
</evidence>
<accession>A0ABS3NAL7</accession>
<dbReference type="Gene3D" id="1.10.10.60">
    <property type="entry name" value="Homeodomain-like"/>
    <property type="match status" value="2"/>
</dbReference>
<dbReference type="Pfam" id="PF00072">
    <property type="entry name" value="Response_reg"/>
    <property type="match status" value="1"/>
</dbReference>
<feature type="modified residue" description="4-aspartylphosphate" evidence="8">
    <location>
        <position position="56"/>
    </location>
</feature>
<evidence type="ECO:0000256" key="4">
    <source>
        <dbReference type="ARBA" id="ARBA00023012"/>
    </source>
</evidence>
<keyword evidence="6" id="KW-0238">DNA-binding</keyword>
<dbReference type="RefSeq" id="WP_207982116.1">
    <property type="nucleotide sequence ID" value="NZ_JAGDEL010000033.1"/>
</dbReference>
<reference evidence="11 12" key="1">
    <citation type="submission" date="2021-03" db="EMBL/GenBank/DDBJ databases">
        <title>Whole genome sequence of Metabacillus bambusae BG109.</title>
        <authorList>
            <person name="Jeong J.W."/>
        </authorList>
    </citation>
    <scope>NUCLEOTIDE SEQUENCE [LARGE SCALE GENOMIC DNA]</scope>
    <source>
        <strain evidence="11 12">BG109</strain>
    </source>
</reference>
<evidence type="ECO:0000313" key="11">
    <source>
        <dbReference type="EMBL" id="MBO1515233.1"/>
    </source>
</evidence>
<evidence type="ECO:0000256" key="1">
    <source>
        <dbReference type="ARBA" id="ARBA00004496"/>
    </source>
</evidence>
<dbReference type="PANTHER" id="PTHR42713">
    <property type="entry name" value="HISTIDINE KINASE-RELATED"/>
    <property type="match status" value="1"/>
</dbReference>
<organism evidence="11 12">
    <name type="scientific">Metabacillus bambusae</name>
    <dbReference type="NCBI Taxonomy" id="2795218"/>
    <lineage>
        <taxon>Bacteria</taxon>
        <taxon>Bacillati</taxon>
        <taxon>Bacillota</taxon>
        <taxon>Bacilli</taxon>
        <taxon>Bacillales</taxon>
        <taxon>Bacillaceae</taxon>
        <taxon>Metabacillus</taxon>
    </lineage>
</organism>
<comment type="caution">
    <text evidence="11">The sequence shown here is derived from an EMBL/GenBank/DDBJ whole genome shotgun (WGS) entry which is preliminary data.</text>
</comment>
<feature type="domain" description="Response regulatory" evidence="10">
    <location>
        <begin position="4"/>
        <end position="121"/>
    </location>
</feature>
<dbReference type="PANTHER" id="PTHR42713:SF3">
    <property type="entry name" value="TRANSCRIPTIONAL REGULATORY PROTEIN HPTR"/>
    <property type="match status" value="1"/>
</dbReference>